<proteinExistence type="predicted"/>
<name>A0A0S2IIZ1_VIBAL</name>
<dbReference type="EMBL" id="KT153053">
    <property type="protein sequence ID" value="ALO23640.1"/>
    <property type="molecule type" value="Genomic_DNA"/>
</dbReference>
<evidence type="ECO:0000313" key="2">
    <source>
        <dbReference type="EMBL" id="ALO23644.1"/>
    </source>
</evidence>
<protein>
    <submittedName>
        <fullName evidence="2">Plasmid-related protein</fullName>
    </submittedName>
</protein>
<reference evidence="1" key="1">
    <citation type="submission" date="2015-06" db="EMBL/GenBank/DDBJ databases">
        <title>Identification and characterization of SXT positive Vibrio alginolytcius isolated from Fungia danai, Andaman and Nicobar Islands, India.</title>
        <authorList>
            <person name="Tilothama B."/>
            <person name="Subrat D.K."/>
            <person name="Durg S.V."/>
        </authorList>
    </citation>
    <scope>NUCLEOTIDE SEQUENCE</scope>
    <source>
        <strain evidence="1">ANC4-1</strain>
        <strain evidence="2">ANC4-19</strain>
    </source>
</reference>
<sequence>MPWDWQVQWSSRCRILEGFEGSTQTILTIDLFDAVDMMGILVVSRPAAHFSKPGWDDMHIKCIFCLGFFCDLGSGHRIRK</sequence>
<evidence type="ECO:0000313" key="1">
    <source>
        <dbReference type="EMBL" id="ALO23640.1"/>
    </source>
</evidence>
<accession>A0A0S2IIZ1</accession>
<dbReference type="AlphaFoldDB" id="A0A0S2IIZ1"/>
<dbReference type="EMBL" id="KT153054">
    <property type="protein sequence ID" value="ALO23644.1"/>
    <property type="molecule type" value="Genomic_DNA"/>
</dbReference>
<organism evidence="1">
    <name type="scientific">Vibrio alginolyticus</name>
    <dbReference type="NCBI Taxonomy" id="663"/>
    <lineage>
        <taxon>Bacteria</taxon>
        <taxon>Pseudomonadati</taxon>
        <taxon>Pseudomonadota</taxon>
        <taxon>Gammaproteobacteria</taxon>
        <taxon>Vibrionales</taxon>
        <taxon>Vibrionaceae</taxon>
        <taxon>Vibrio</taxon>
    </lineage>
</organism>